<proteinExistence type="predicted"/>
<feature type="signal peptide" evidence="1">
    <location>
        <begin position="1"/>
        <end position="18"/>
    </location>
</feature>
<comment type="caution">
    <text evidence="2">The sequence shown here is derived from an EMBL/GenBank/DDBJ whole genome shotgun (WGS) entry which is preliminary data.</text>
</comment>
<organism evidence="2 3">
    <name type="scientific">Lasiosphaeria miniovina</name>
    <dbReference type="NCBI Taxonomy" id="1954250"/>
    <lineage>
        <taxon>Eukaryota</taxon>
        <taxon>Fungi</taxon>
        <taxon>Dikarya</taxon>
        <taxon>Ascomycota</taxon>
        <taxon>Pezizomycotina</taxon>
        <taxon>Sordariomycetes</taxon>
        <taxon>Sordariomycetidae</taxon>
        <taxon>Sordariales</taxon>
        <taxon>Lasiosphaeriaceae</taxon>
        <taxon>Lasiosphaeria</taxon>
    </lineage>
</organism>
<keyword evidence="3" id="KW-1185">Reference proteome</keyword>
<keyword evidence="1" id="KW-0732">Signal</keyword>
<evidence type="ECO:0000313" key="3">
    <source>
        <dbReference type="Proteomes" id="UP001172101"/>
    </source>
</evidence>
<name>A0AA40E524_9PEZI</name>
<dbReference type="GeneID" id="85317172"/>
<dbReference type="Proteomes" id="UP001172101">
    <property type="component" value="Unassembled WGS sequence"/>
</dbReference>
<evidence type="ECO:0000313" key="2">
    <source>
        <dbReference type="EMBL" id="KAK0722763.1"/>
    </source>
</evidence>
<dbReference type="AlphaFoldDB" id="A0AA40E524"/>
<sequence>MYSTALLLCLLAPLRTDAAPSHSTTSISQAQSGKIVPVTKSQFNFNPFQLTNICLDCVRLNTTAAFSCEVMFNWYDPNSIKENPVSSCVCNYTWAWDGVTGIGENGTDIDNGAYDLCWQGDMTYFEMRLVSFHTAENFTLELGHRYHDDENFTRPWDYPTTFAQVDLQLPLIGKAENKIKHYARGPVNATIYGISG</sequence>
<protein>
    <submittedName>
        <fullName evidence="2">Uncharacterized protein</fullName>
    </submittedName>
</protein>
<evidence type="ECO:0000256" key="1">
    <source>
        <dbReference type="SAM" id="SignalP"/>
    </source>
</evidence>
<dbReference type="EMBL" id="JAUIRO010000003">
    <property type="protein sequence ID" value="KAK0722763.1"/>
    <property type="molecule type" value="Genomic_DNA"/>
</dbReference>
<feature type="chain" id="PRO_5041461832" evidence="1">
    <location>
        <begin position="19"/>
        <end position="196"/>
    </location>
</feature>
<gene>
    <name evidence="2" type="ORF">B0T26DRAFT_232139</name>
</gene>
<reference evidence="2" key="1">
    <citation type="submission" date="2023-06" db="EMBL/GenBank/DDBJ databases">
        <title>Genome-scale phylogeny and comparative genomics of the fungal order Sordariales.</title>
        <authorList>
            <consortium name="Lawrence Berkeley National Laboratory"/>
            <person name="Hensen N."/>
            <person name="Bonometti L."/>
            <person name="Westerberg I."/>
            <person name="Brannstrom I.O."/>
            <person name="Guillou S."/>
            <person name="Cros-Aarteil S."/>
            <person name="Calhoun S."/>
            <person name="Haridas S."/>
            <person name="Kuo A."/>
            <person name="Mondo S."/>
            <person name="Pangilinan J."/>
            <person name="Riley R."/>
            <person name="LaButti K."/>
            <person name="Andreopoulos B."/>
            <person name="Lipzen A."/>
            <person name="Chen C."/>
            <person name="Yanf M."/>
            <person name="Daum C."/>
            <person name="Ng V."/>
            <person name="Clum A."/>
            <person name="Steindorff A."/>
            <person name="Ohm R."/>
            <person name="Martin F."/>
            <person name="Silar P."/>
            <person name="Natvig D."/>
            <person name="Lalanne C."/>
            <person name="Gautier V."/>
            <person name="Ament-velasquez S.L."/>
            <person name="Kruys A."/>
            <person name="Hutchinson M.I."/>
            <person name="Powell A.J."/>
            <person name="Barry K."/>
            <person name="Miller A.N."/>
            <person name="Grigoriev I.V."/>
            <person name="Debuchy R."/>
            <person name="Gladieux P."/>
            <person name="Thoren M.H."/>
            <person name="Johannesson H."/>
        </authorList>
    </citation>
    <scope>NUCLEOTIDE SEQUENCE</scope>
    <source>
        <strain evidence="2">SMH2392-1A</strain>
    </source>
</reference>
<accession>A0AA40E524</accession>
<dbReference type="RefSeq" id="XP_060298687.1">
    <property type="nucleotide sequence ID" value="XM_060433902.1"/>
</dbReference>